<dbReference type="InterPro" id="IPR036412">
    <property type="entry name" value="HAD-like_sf"/>
</dbReference>
<feature type="region of interest" description="Disordered" evidence="3">
    <location>
        <begin position="208"/>
        <end position="317"/>
    </location>
</feature>
<dbReference type="GO" id="GO:0012505">
    <property type="term" value="C:endomembrane system"/>
    <property type="evidence" value="ECO:0007669"/>
    <property type="project" value="UniProtKB-SubCell"/>
</dbReference>
<evidence type="ECO:0000256" key="1">
    <source>
        <dbReference type="ARBA" id="ARBA00004127"/>
    </source>
</evidence>
<proteinExistence type="predicted"/>
<evidence type="ECO:0000313" key="5">
    <source>
        <dbReference type="Proteomes" id="UP000053647"/>
    </source>
</evidence>
<reference evidence="4 5" key="1">
    <citation type="submission" date="2014-06" db="EMBL/GenBank/DDBJ databases">
        <authorList>
            <consortium name="DOE Joint Genome Institute"/>
            <person name="Kuo A."/>
            <person name="Kohler A."/>
            <person name="Nagy L.G."/>
            <person name="Floudas D."/>
            <person name="Copeland A."/>
            <person name="Barry K.W."/>
            <person name="Cichocki N."/>
            <person name="Veneault-Fourrey C."/>
            <person name="LaButti K."/>
            <person name="Lindquist E.A."/>
            <person name="Lipzen A."/>
            <person name="Lundell T."/>
            <person name="Morin E."/>
            <person name="Murat C."/>
            <person name="Sun H."/>
            <person name="Tunlid A."/>
            <person name="Henrissat B."/>
            <person name="Grigoriev I.V."/>
            <person name="Hibbett D.S."/>
            <person name="Martin F."/>
            <person name="Nordberg H.P."/>
            <person name="Cantor M.N."/>
            <person name="Hua S.X."/>
        </authorList>
    </citation>
    <scope>NUCLEOTIDE SEQUENCE [LARGE SCALE GENOMIC DNA]</scope>
    <source>
        <strain evidence="4 5">ATCC 200175</strain>
    </source>
</reference>
<dbReference type="AlphaFoldDB" id="A0A0C9TYS6"/>
<dbReference type="GO" id="GO:0005388">
    <property type="term" value="F:P-type calcium transporter activity"/>
    <property type="evidence" value="ECO:0007669"/>
    <property type="project" value="TreeGrafter"/>
</dbReference>
<dbReference type="GO" id="GO:0005886">
    <property type="term" value="C:plasma membrane"/>
    <property type="evidence" value="ECO:0007669"/>
    <property type="project" value="TreeGrafter"/>
</dbReference>
<dbReference type="Gene3D" id="3.40.50.1000">
    <property type="entry name" value="HAD superfamily/HAD-like"/>
    <property type="match status" value="1"/>
</dbReference>
<sequence length="331" mass="36736">MPMNDDGENSLASLIGITSQCGIFIPGSIIMEGPVFRQLNDKEMSEIIPRLQVLAHSSPEDKKILVEKLCALGEIIGITGDGTNDGSQKKGNCTAHTKPKCCLIKKPKGVAGRAPSKGYNLREAMGCKWRKYNGFAAIAHALVFKYLDPTKTLSDQDQDQYVIAMVLSLAQHKYKYLKQFSNNWPMHSPNDGEDEFGGLDLNKLAEIINNDSDDEDSEEDSDDEESEEEQDEEETEEETEVKMLHGSSKHSRSKADEQSSSSKSKTCQKDDLKHGKKKHRIIESDAESESPNSPVKSSKSKGKKRCIVESDAESESPNQCWPIMIIIFFGS</sequence>
<dbReference type="GO" id="GO:0006874">
    <property type="term" value="P:intracellular calcium ion homeostasis"/>
    <property type="evidence" value="ECO:0007669"/>
    <property type="project" value="TreeGrafter"/>
</dbReference>
<organism evidence="4 5">
    <name type="scientific">Paxillus involutus ATCC 200175</name>
    <dbReference type="NCBI Taxonomy" id="664439"/>
    <lineage>
        <taxon>Eukaryota</taxon>
        <taxon>Fungi</taxon>
        <taxon>Dikarya</taxon>
        <taxon>Basidiomycota</taxon>
        <taxon>Agaricomycotina</taxon>
        <taxon>Agaricomycetes</taxon>
        <taxon>Agaricomycetidae</taxon>
        <taxon>Boletales</taxon>
        <taxon>Paxilineae</taxon>
        <taxon>Paxillaceae</taxon>
        <taxon>Paxillus</taxon>
    </lineage>
</organism>
<reference evidence="5" key="2">
    <citation type="submission" date="2015-01" db="EMBL/GenBank/DDBJ databases">
        <title>Evolutionary Origins and Diversification of the Mycorrhizal Mutualists.</title>
        <authorList>
            <consortium name="DOE Joint Genome Institute"/>
            <consortium name="Mycorrhizal Genomics Consortium"/>
            <person name="Kohler A."/>
            <person name="Kuo A."/>
            <person name="Nagy L.G."/>
            <person name="Floudas D."/>
            <person name="Copeland A."/>
            <person name="Barry K.W."/>
            <person name="Cichocki N."/>
            <person name="Veneault-Fourrey C."/>
            <person name="LaButti K."/>
            <person name="Lindquist E.A."/>
            <person name="Lipzen A."/>
            <person name="Lundell T."/>
            <person name="Morin E."/>
            <person name="Murat C."/>
            <person name="Riley R."/>
            <person name="Ohm R."/>
            <person name="Sun H."/>
            <person name="Tunlid A."/>
            <person name="Henrissat B."/>
            <person name="Grigoriev I.V."/>
            <person name="Hibbett D.S."/>
            <person name="Martin F."/>
        </authorList>
    </citation>
    <scope>NUCLEOTIDE SEQUENCE [LARGE SCALE GENOMIC DNA]</scope>
    <source>
        <strain evidence="5">ATCC 200175</strain>
    </source>
</reference>
<protein>
    <submittedName>
        <fullName evidence="4">Unplaced genomic scaffold PAXINscaffold_38, whole genome shotgun sequence</fullName>
    </submittedName>
</protein>
<dbReference type="HOGENOM" id="CLU_839635_0_0_1"/>
<evidence type="ECO:0000256" key="3">
    <source>
        <dbReference type="SAM" id="MobiDB-lite"/>
    </source>
</evidence>
<accession>A0A0C9TYS6</accession>
<dbReference type="PANTHER" id="PTHR24093:SF369">
    <property type="entry name" value="CALCIUM-TRANSPORTING ATPASE"/>
    <property type="match status" value="1"/>
</dbReference>
<feature type="compositionally biased region" description="Acidic residues" evidence="3">
    <location>
        <begin position="211"/>
        <end position="239"/>
    </location>
</feature>
<dbReference type="SUPFAM" id="SSF56784">
    <property type="entry name" value="HAD-like"/>
    <property type="match status" value="1"/>
</dbReference>
<evidence type="ECO:0000313" key="4">
    <source>
        <dbReference type="EMBL" id="KIJ12667.1"/>
    </source>
</evidence>
<dbReference type="Proteomes" id="UP000053647">
    <property type="component" value="Unassembled WGS sequence"/>
</dbReference>
<dbReference type="OrthoDB" id="5152758at2759"/>
<gene>
    <name evidence="4" type="ORF">PAXINDRAFT_14431</name>
</gene>
<keyword evidence="5" id="KW-1185">Reference proteome</keyword>
<dbReference type="PANTHER" id="PTHR24093">
    <property type="entry name" value="CATION TRANSPORTING ATPASE"/>
    <property type="match status" value="1"/>
</dbReference>
<dbReference type="InterPro" id="IPR023214">
    <property type="entry name" value="HAD_sf"/>
</dbReference>
<comment type="subcellular location">
    <subcellularLocation>
        <location evidence="1">Endomembrane system</location>
        <topology evidence="1">Multi-pass membrane protein</topology>
    </subcellularLocation>
</comment>
<evidence type="ECO:0000256" key="2">
    <source>
        <dbReference type="ARBA" id="ARBA00022842"/>
    </source>
</evidence>
<name>A0A0C9TYS6_PAXIN</name>
<dbReference type="EMBL" id="KN819360">
    <property type="protein sequence ID" value="KIJ12667.1"/>
    <property type="molecule type" value="Genomic_DNA"/>
</dbReference>
<keyword evidence="2" id="KW-0460">Magnesium</keyword>